<keyword evidence="1" id="KW-0732">Signal</keyword>
<dbReference type="RefSeq" id="WP_345413992.1">
    <property type="nucleotide sequence ID" value="NZ_BAABGT010000022.1"/>
</dbReference>
<feature type="chain" id="PRO_5047400570" description="Secreted protein" evidence="1">
    <location>
        <begin position="25"/>
        <end position="94"/>
    </location>
</feature>
<reference evidence="3" key="1">
    <citation type="journal article" date="2019" name="Int. J. Syst. Evol. Microbiol.">
        <title>The Global Catalogue of Microorganisms (GCM) 10K type strain sequencing project: providing services to taxonomists for standard genome sequencing and annotation.</title>
        <authorList>
            <consortium name="The Broad Institute Genomics Platform"/>
            <consortium name="The Broad Institute Genome Sequencing Center for Infectious Disease"/>
            <person name="Wu L."/>
            <person name="Ma J."/>
        </authorList>
    </citation>
    <scope>NUCLEOTIDE SEQUENCE [LARGE SCALE GENOMIC DNA]</scope>
    <source>
        <strain evidence="3">JCM 17906</strain>
    </source>
</reference>
<organism evidence="2 3">
    <name type="scientific">Pseudonocardia xishanensis</name>
    <dbReference type="NCBI Taxonomy" id="630995"/>
    <lineage>
        <taxon>Bacteria</taxon>
        <taxon>Bacillati</taxon>
        <taxon>Actinomycetota</taxon>
        <taxon>Actinomycetes</taxon>
        <taxon>Pseudonocardiales</taxon>
        <taxon>Pseudonocardiaceae</taxon>
        <taxon>Pseudonocardia</taxon>
    </lineage>
</organism>
<keyword evidence="3" id="KW-1185">Reference proteome</keyword>
<comment type="caution">
    <text evidence="2">The sequence shown here is derived from an EMBL/GenBank/DDBJ whole genome shotgun (WGS) entry which is preliminary data.</text>
</comment>
<gene>
    <name evidence="2" type="ORF">GCM10023175_14560</name>
</gene>
<evidence type="ECO:0008006" key="4">
    <source>
        <dbReference type="Google" id="ProtNLM"/>
    </source>
</evidence>
<proteinExistence type="predicted"/>
<sequence>MKRVIGAALLGAAAVPLTSGVAMAAEQAPAQDVQSPLQGASATLATGEQMVAQFVDASNGNGPTGADGVETEIPAPDYRFVEGPAGGLLNGPFD</sequence>
<dbReference type="EMBL" id="BAABGT010000022">
    <property type="protein sequence ID" value="GAA4541089.1"/>
    <property type="molecule type" value="Genomic_DNA"/>
</dbReference>
<feature type="signal peptide" evidence="1">
    <location>
        <begin position="1"/>
        <end position="24"/>
    </location>
</feature>
<name>A0ABP8RK24_9PSEU</name>
<dbReference type="Proteomes" id="UP001501598">
    <property type="component" value="Unassembled WGS sequence"/>
</dbReference>
<evidence type="ECO:0000256" key="1">
    <source>
        <dbReference type="SAM" id="SignalP"/>
    </source>
</evidence>
<evidence type="ECO:0000313" key="3">
    <source>
        <dbReference type="Proteomes" id="UP001501598"/>
    </source>
</evidence>
<accession>A0ABP8RK24</accession>
<evidence type="ECO:0000313" key="2">
    <source>
        <dbReference type="EMBL" id="GAA4541089.1"/>
    </source>
</evidence>
<protein>
    <recommendedName>
        <fullName evidence="4">Secreted protein</fullName>
    </recommendedName>
</protein>